<reference evidence="1" key="1">
    <citation type="submission" date="2020-02" db="EMBL/GenBank/DDBJ databases">
        <authorList>
            <person name="Meier V. D."/>
        </authorList>
    </citation>
    <scope>NUCLEOTIDE SEQUENCE</scope>
    <source>
        <strain evidence="1">AVDCRST_MAG64</strain>
    </source>
</reference>
<protein>
    <submittedName>
        <fullName evidence="1">Uncharacterized protein</fullName>
    </submittedName>
</protein>
<name>A0A6J4NYK8_9BACT</name>
<dbReference type="EMBL" id="CADCUQ010000328">
    <property type="protein sequence ID" value="CAA9396053.1"/>
    <property type="molecule type" value="Genomic_DNA"/>
</dbReference>
<gene>
    <name evidence="1" type="ORF">AVDCRST_MAG64-1427</name>
</gene>
<sequence>MTKVWQLPIPRTYRQLSEPELRVRIQAAKDQLGPRLAV</sequence>
<accession>A0A6J4NYK8</accession>
<proteinExistence type="predicted"/>
<organism evidence="1">
    <name type="scientific">uncultured Phycisphaerae bacterium</name>
    <dbReference type="NCBI Taxonomy" id="904963"/>
    <lineage>
        <taxon>Bacteria</taxon>
        <taxon>Pseudomonadati</taxon>
        <taxon>Planctomycetota</taxon>
        <taxon>Phycisphaerae</taxon>
        <taxon>environmental samples</taxon>
    </lineage>
</organism>
<evidence type="ECO:0000313" key="1">
    <source>
        <dbReference type="EMBL" id="CAA9396053.1"/>
    </source>
</evidence>
<dbReference type="AlphaFoldDB" id="A0A6J4NYK8"/>
<feature type="non-terminal residue" evidence="1">
    <location>
        <position position="38"/>
    </location>
</feature>